<dbReference type="Gene3D" id="3.40.630.30">
    <property type="match status" value="1"/>
</dbReference>
<dbReference type="AlphaFoldDB" id="A0A853CLC2"/>
<protein>
    <submittedName>
        <fullName evidence="5">Putative N-acetyltransferase YhbS/putative enzyme related to lactoylglutathione lyase</fullName>
    </submittedName>
</protein>
<feature type="domain" description="VOC" evidence="4">
    <location>
        <begin position="8"/>
        <end position="127"/>
    </location>
</feature>
<organism evidence="5 6">
    <name type="scientific">Petropleomorpha daqingensis</name>
    <dbReference type="NCBI Taxonomy" id="2026353"/>
    <lineage>
        <taxon>Bacteria</taxon>
        <taxon>Bacillati</taxon>
        <taxon>Actinomycetota</taxon>
        <taxon>Actinomycetes</taxon>
        <taxon>Geodermatophilales</taxon>
        <taxon>Geodermatophilaceae</taxon>
        <taxon>Petropleomorpha</taxon>
    </lineage>
</organism>
<dbReference type="InterPro" id="IPR029068">
    <property type="entry name" value="Glyas_Bleomycin-R_OHBP_Dase"/>
</dbReference>
<dbReference type="InterPro" id="IPR000182">
    <property type="entry name" value="GNAT_dom"/>
</dbReference>
<accession>A0A853CLC2</accession>
<sequence length="293" mass="31458">MTSAARWTAARVAHPVADLQRSTAFYGELLGLPRRGGFTGHDGYDGVFFELPGGTELELTTGPARPRPGTEEDLLVLYLGTADAVREAADRLGTAGVTAVPAANPYWDRWGRTFLDPDGYRVVLAAADRAESVLHVELHDGPRADLRWSFELAEDSAEQLDSYLDAGLVLVAVTGGGDVVGHLQLVGTEDPAVRELKNMAVRADLRGRGVGARLVEAAVELLASEDATLLLVATGAADVGNLRFYQRQGFRFRAVERDVFTEAAGYPPGLEVDGIPLLDQVWLDRAVPRPGEA</sequence>
<comment type="caution">
    <text evidence="5">The sequence shown here is derived from an EMBL/GenBank/DDBJ whole genome shotgun (WGS) entry which is preliminary data.</text>
</comment>
<evidence type="ECO:0000313" key="6">
    <source>
        <dbReference type="Proteomes" id="UP000541969"/>
    </source>
</evidence>
<feature type="domain" description="N-acetyltransferase" evidence="3">
    <location>
        <begin position="120"/>
        <end position="273"/>
    </location>
</feature>
<dbReference type="InterPro" id="IPR058998">
    <property type="entry name" value="YycE-like_N"/>
</dbReference>
<dbReference type="GO" id="GO:0016747">
    <property type="term" value="F:acyltransferase activity, transferring groups other than amino-acyl groups"/>
    <property type="evidence" value="ECO:0007669"/>
    <property type="project" value="InterPro"/>
</dbReference>
<dbReference type="Pfam" id="PF00583">
    <property type="entry name" value="Acetyltransf_1"/>
    <property type="match status" value="1"/>
</dbReference>
<dbReference type="PROSITE" id="PS51819">
    <property type="entry name" value="VOC"/>
    <property type="match status" value="1"/>
</dbReference>
<dbReference type="CDD" id="cd06587">
    <property type="entry name" value="VOC"/>
    <property type="match status" value="1"/>
</dbReference>
<evidence type="ECO:0000313" key="5">
    <source>
        <dbReference type="EMBL" id="NYJ08560.1"/>
    </source>
</evidence>
<keyword evidence="5" id="KW-0456">Lyase</keyword>
<dbReference type="Pfam" id="PF22658">
    <property type="entry name" value="YycE-like_N"/>
    <property type="match status" value="1"/>
</dbReference>
<evidence type="ECO:0000259" key="3">
    <source>
        <dbReference type="PROSITE" id="PS51186"/>
    </source>
</evidence>
<dbReference type="EMBL" id="JACBZT010000001">
    <property type="protein sequence ID" value="NYJ08560.1"/>
    <property type="molecule type" value="Genomic_DNA"/>
</dbReference>
<dbReference type="InterPro" id="IPR050832">
    <property type="entry name" value="Bact_Acetyltransf"/>
</dbReference>
<dbReference type="PANTHER" id="PTHR43877">
    <property type="entry name" value="AMINOALKYLPHOSPHONATE N-ACETYLTRANSFERASE-RELATED-RELATED"/>
    <property type="match status" value="1"/>
</dbReference>
<gene>
    <name evidence="5" type="ORF">GGQ55_004838</name>
</gene>
<keyword evidence="6" id="KW-1185">Reference proteome</keyword>
<dbReference type="RefSeq" id="WP_179721247.1">
    <property type="nucleotide sequence ID" value="NZ_JACBZT010000001.1"/>
</dbReference>
<name>A0A853CLC2_9ACTN</name>
<proteinExistence type="predicted"/>
<dbReference type="GO" id="GO:0016829">
    <property type="term" value="F:lyase activity"/>
    <property type="evidence" value="ECO:0007669"/>
    <property type="project" value="UniProtKB-KW"/>
</dbReference>
<keyword evidence="2" id="KW-0012">Acyltransferase</keyword>
<evidence type="ECO:0000259" key="4">
    <source>
        <dbReference type="PROSITE" id="PS51819"/>
    </source>
</evidence>
<evidence type="ECO:0000256" key="1">
    <source>
        <dbReference type="ARBA" id="ARBA00022679"/>
    </source>
</evidence>
<dbReference type="Pfam" id="PF22659">
    <property type="entry name" value="YycE-like_C"/>
    <property type="match status" value="1"/>
</dbReference>
<dbReference type="SUPFAM" id="SSF54593">
    <property type="entry name" value="Glyoxalase/Bleomycin resistance protein/Dihydroxybiphenyl dioxygenase"/>
    <property type="match status" value="1"/>
</dbReference>
<dbReference type="InterPro" id="IPR016181">
    <property type="entry name" value="Acyl_CoA_acyltransferase"/>
</dbReference>
<dbReference type="Gene3D" id="3.10.180.10">
    <property type="entry name" value="2,3-Dihydroxybiphenyl 1,2-Dioxygenase, domain 1"/>
    <property type="match status" value="1"/>
</dbReference>
<evidence type="ECO:0000256" key="2">
    <source>
        <dbReference type="ARBA" id="ARBA00023315"/>
    </source>
</evidence>
<keyword evidence="1 5" id="KW-0808">Transferase</keyword>
<dbReference type="CDD" id="cd04301">
    <property type="entry name" value="NAT_SF"/>
    <property type="match status" value="1"/>
</dbReference>
<dbReference type="Proteomes" id="UP000541969">
    <property type="component" value="Unassembled WGS sequence"/>
</dbReference>
<dbReference type="SUPFAM" id="SSF55729">
    <property type="entry name" value="Acyl-CoA N-acyltransferases (Nat)"/>
    <property type="match status" value="1"/>
</dbReference>
<dbReference type="InterPro" id="IPR037523">
    <property type="entry name" value="VOC_core"/>
</dbReference>
<dbReference type="PROSITE" id="PS51186">
    <property type="entry name" value="GNAT"/>
    <property type="match status" value="1"/>
</dbReference>
<reference evidence="5 6" key="1">
    <citation type="submission" date="2020-07" db="EMBL/GenBank/DDBJ databases">
        <title>Sequencing the genomes of 1000 actinobacteria strains.</title>
        <authorList>
            <person name="Klenk H.-P."/>
        </authorList>
    </citation>
    <scope>NUCLEOTIDE SEQUENCE [LARGE SCALE GENOMIC DNA]</scope>
    <source>
        <strain evidence="5 6">DSM 104001</strain>
    </source>
</reference>
<dbReference type="InterPro" id="IPR058997">
    <property type="entry name" value="YycE-like_C"/>
</dbReference>